<dbReference type="Gene3D" id="3.40.630.40">
    <property type="entry name" value="Zn-dependent exopeptidases"/>
    <property type="match status" value="1"/>
</dbReference>
<dbReference type="RefSeq" id="WP_058949615.1">
    <property type="nucleotide sequence ID" value="NZ_BBXV01000012.1"/>
</dbReference>
<gene>
    <name evidence="4" type="ORF">OPHB3_1003</name>
</gene>
<accession>A0A0U9HBH5</accession>
<sequence>MKISKALIIFIVLVGTFISLPKQGSAESGDVYEVGDIVLNVRSEPSSTGPVIGKLHKGDQVIAFNEHYGWLQTYYDGEEAWVAAHYLTKENQENPISKSEPQELEVTGQSVYIRSGPSTDFAIVGSATIGDTYSTVETEADWYKIKLHDGSTGWIASWLTDKSIKADASKEQTGKKAGTVAEEVKGVSTSSPLDGYNIVIDAGHGGKDPGAIGLNGTEEKTVNSQTASEVAKVLSAKGATVIQTRSKDTFLSLDRRAEISNTYNTDAFISIHYNAFPIQSVQGIGTYYSSLNKDHALAEDIQNKLSGSLPLYNRGVFQEEFRVLRKNNAPAILLELGFLTNPGDYATIQTTGYHQQVAEAIADGLINYFH</sequence>
<dbReference type="Pfam" id="PF08239">
    <property type="entry name" value="SH3_3"/>
    <property type="match status" value="2"/>
</dbReference>
<feature type="domain" description="SH3b" evidence="3">
    <location>
        <begin position="29"/>
        <end position="91"/>
    </location>
</feature>
<reference evidence="4 5" key="2">
    <citation type="journal article" date="2016" name="Genome Announc.">
        <title>Draft Genome Sequence of Oceanobacillus picturae Heshi-B3, Isolated from Fermented Rice Bran in a Traditional Japanese Seafood Dish.</title>
        <authorList>
            <person name="Akuzawa S."/>
            <person name="Nagaoka J."/>
            <person name="Kanekatsu M."/>
            <person name="Kanesaki Y."/>
            <person name="Suzuki T."/>
        </authorList>
    </citation>
    <scope>NUCLEOTIDE SEQUENCE [LARGE SCALE GENOMIC DNA]</scope>
    <source>
        <strain evidence="4 5">Heshi-B3</strain>
    </source>
</reference>
<dbReference type="GO" id="GO:0008745">
    <property type="term" value="F:N-acetylmuramoyl-L-alanine amidase activity"/>
    <property type="evidence" value="ECO:0007669"/>
    <property type="project" value="InterPro"/>
</dbReference>
<dbReference type="SMART" id="SM00287">
    <property type="entry name" value="SH3b"/>
    <property type="match status" value="2"/>
</dbReference>
<dbReference type="GO" id="GO:0009253">
    <property type="term" value="P:peptidoglycan catabolic process"/>
    <property type="evidence" value="ECO:0007669"/>
    <property type="project" value="InterPro"/>
</dbReference>
<dbReference type="PANTHER" id="PTHR30404">
    <property type="entry name" value="N-ACETYLMURAMOYL-L-ALANINE AMIDASE"/>
    <property type="match status" value="1"/>
</dbReference>
<dbReference type="EMBL" id="BBXV01000012">
    <property type="protein sequence ID" value="GAQ17078.1"/>
    <property type="molecule type" value="Genomic_DNA"/>
</dbReference>
<dbReference type="Proteomes" id="UP000052946">
    <property type="component" value="Unassembled WGS sequence"/>
</dbReference>
<dbReference type="PROSITE" id="PS51781">
    <property type="entry name" value="SH3B"/>
    <property type="match status" value="2"/>
</dbReference>
<evidence type="ECO:0000313" key="5">
    <source>
        <dbReference type="Proteomes" id="UP000052946"/>
    </source>
</evidence>
<proteinExistence type="predicted"/>
<dbReference type="GO" id="GO:0030288">
    <property type="term" value="C:outer membrane-bounded periplasmic space"/>
    <property type="evidence" value="ECO:0007669"/>
    <property type="project" value="TreeGrafter"/>
</dbReference>
<dbReference type="GO" id="GO:0071555">
    <property type="term" value="P:cell wall organization"/>
    <property type="evidence" value="ECO:0007669"/>
    <property type="project" value="UniProtKB-KW"/>
</dbReference>
<evidence type="ECO:0000259" key="3">
    <source>
        <dbReference type="PROSITE" id="PS51781"/>
    </source>
</evidence>
<dbReference type="InterPro" id="IPR017293">
    <property type="entry name" value="N-acetylmuramoyl-L-ala_amidase"/>
</dbReference>
<keyword evidence="2" id="KW-0961">Cell wall biogenesis/degradation</keyword>
<comment type="caution">
    <text evidence="4">The sequence shown here is derived from an EMBL/GenBank/DDBJ whole genome shotgun (WGS) entry which is preliminary data.</text>
</comment>
<keyword evidence="1" id="KW-0378">Hydrolase</keyword>
<evidence type="ECO:0000313" key="4">
    <source>
        <dbReference type="EMBL" id="GAQ17078.1"/>
    </source>
</evidence>
<dbReference type="Pfam" id="PF01520">
    <property type="entry name" value="Amidase_3"/>
    <property type="match status" value="1"/>
</dbReference>
<dbReference type="AlphaFoldDB" id="A0A0U9HBH5"/>
<dbReference type="InterPro" id="IPR003646">
    <property type="entry name" value="SH3-like_bac-type"/>
</dbReference>
<dbReference type="PIRSF" id="PIRSF037846">
    <property type="entry name" value="Autolysin_YrvJ_prd"/>
    <property type="match status" value="1"/>
</dbReference>
<dbReference type="OrthoDB" id="9806267at2"/>
<protein>
    <submittedName>
        <fullName evidence="4">N-acetylmuramoyl-L-alanine amidase LytC</fullName>
    </submittedName>
</protein>
<dbReference type="SUPFAM" id="SSF53187">
    <property type="entry name" value="Zn-dependent exopeptidases"/>
    <property type="match status" value="1"/>
</dbReference>
<feature type="domain" description="SH3b" evidence="3">
    <location>
        <begin position="101"/>
        <end position="163"/>
    </location>
</feature>
<organism evidence="4 5">
    <name type="scientific">Oceanobacillus picturae</name>
    <dbReference type="NCBI Taxonomy" id="171693"/>
    <lineage>
        <taxon>Bacteria</taxon>
        <taxon>Bacillati</taxon>
        <taxon>Bacillota</taxon>
        <taxon>Bacilli</taxon>
        <taxon>Bacillales</taxon>
        <taxon>Bacillaceae</taxon>
        <taxon>Oceanobacillus</taxon>
    </lineage>
</organism>
<dbReference type="SMART" id="SM00646">
    <property type="entry name" value="Ami_3"/>
    <property type="match status" value="1"/>
</dbReference>
<evidence type="ECO:0000256" key="1">
    <source>
        <dbReference type="ARBA" id="ARBA00022801"/>
    </source>
</evidence>
<dbReference type="InterPro" id="IPR002508">
    <property type="entry name" value="MurNAc-LAA_cat"/>
</dbReference>
<reference evidence="5" key="1">
    <citation type="submission" date="2015-07" db="EMBL/GenBank/DDBJ databases">
        <title>Draft Genome Sequence of Oceanobacillus picturae Heshi-B3 that Was Isolated from Fermented Rice Bran with Aging Salted Mackerel, Which Was Named Heshiko as Traditional Fermented Seafood in Japan.</title>
        <authorList>
            <person name="Akuzawa S."/>
            <person name="Nakagawa J."/>
            <person name="Kanekatsu T."/>
            <person name="Kanesaki Y."/>
            <person name="Suzuki T."/>
        </authorList>
    </citation>
    <scope>NUCLEOTIDE SEQUENCE [LARGE SCALE GENOMIC DNA]</scope>
    <source>
        <strain evidence="5">Heshi-B3</strain>
    </source>
</reference>
<evidence type="ECO:0000256" key="2">
    <source>
        <dbReference type="ARBA" id="ARBA00023316"/>
    </source>
</evidence>
<name>A0A0U9HBH5_9BACI</name>
<dbReference type="InterPro" id="IPR050695">
    <property type="entry name" value="N-acetylmuramoyl_amidase_3"/>
</dbReference>
<dbReference type="CDD" id="cd02696">
    <property type="entry name" value="MurNAc-LAA"/>
    <property type="match status" value="1"/>
</dbReference>
<dbReference type="Gene3D" id="2.30.30.40">
    <property type="entry name" value="SH3 Domains"/>
    <property type="match status" value="2"/>
</dbReference>
<dbReference type="PANTHER" id="PTHR30404:SF0">
    <property type="entry name" value="N-ACETYLMURAMOYL-L-ALANINE AMIDASE AMIC"/>
    <property type="match status" value="1"/>
</dbReference>